<feature type="transmembrane region" description="Helical" evidence="8">
    <location>
        <begin position="25"/>
        <end position="45"/>
    </location>
</feature>
<organism evidence="9 10">
    <name type="scientific">Georgenia deserti</name>
    <dbReference type="NCBI Taxonomy" id="2093781"/>
    <lineage>
        <taxon>Bacteria</taxon>
        <taxon>Bacillati</taxon>
        <taxon>Actinomycetota</taxon>
        <taxon>Actinomycetes</taxon>
        <taxon>Micrococcales</taxon>
        <taxon>Bogoriellaceae</taxon>
        <taxon>Georgenia</taxon>
    </lineage>
</organism>
<evidence type="ECO:0000256" key="8">
    <source>
        <dbReference type="SAM" id="Phobius"/>
    </source>
</evidence>
<feature type="transmembrane region" description="Helical" evidence="8">
    <location>
        <begin position="266"/>
        <end position="286"/>
    </location>
</feature>
<evidence type="ECO:0000256" key="5">
    <source>
        <dbReference type="ARBA" id="ARBA00022989"/>
    </source>
</evidence>
<reference evidence="10" key="1">
    <citation type="journal article" date="2019" name="Int. J. Syst. Evol. Microbiol.">
        <title>The Global Catalogue of Microorganisms (GCM) 10K type strain sequencing project: providing services to taxonomists for standard genome sequencing and annotation.</title>
        <authorList>
            <consortium name="The Broad Institute Genomics Platform"/>
            <consortium name="The Broad Institute Genome Sequencing Center for Infectious Disease"/>
            <person name="Wu L."/>
            <person name="Ma J."/>
        </authorList>
    </citation>
    <scope>NUCLEOTIDE SEQUENCE [LARGE SCALE GENOMIC DNA]</scope>
    <source>
        <strain evidence="10">JCM 17130</strain>
    </source>
</reference>
<accession>A0ABW4L697</accession>
<keyword evidence="3" id="KW-1003">Cell membrane</keyword>
<keyword evidence="10" id="KW-1185">Reference proteome</keyword>
<feature type="transmembrane region" description="Helical" evidence="8">
    <location>
        <begin position="298"/>
        <end position="317"/>
    </location>
</feature>
<evidence type="ECO:0000256" key="7">
    <source>
        <dbReference type="SAM" id="MobiDB-lite"/>
    </source>
</evidence>
<dbReference type="Proteomes" id="UP001597277">
    <property type="component" value="Unassembled WGS sequence"/>
</dbReference>
<feature type="transmembrane region" description="Helical" evidence="8">
    <location>
        <begin position="170"/>
        <end position="191"/>
    </location>
</feature>
<comment type="caution">
    <text evidence="9">The sequence shown here is derived from an EMBL/GenBank/DDBJ whole genome shotgun (WGS) entry which is preliminary data.</text>
</comment>
<evidence type="ECO:0000256" key="2">
    <source>
        <dbReference type="ARBA" id="ARBA00007977"/>
    </source>
</evidence>
<comment type="similarity">
    <text evidence="2">Belongs to the UPF0324 family.</text>
</comment>
<dbReference type="PANTHER" id="PTHR30106:SF1">
    <property type="entry name" value="UPF0324 MEMBRANE PROTEIN FN0533"/>
    <property type="match status" value="1"/>
</dbReference>
<dbReference type="Pfam" id="PF03601">
    <property type="entry name" value="Cons_hypoth698"/>
    <property type="match status" value="1"/>
</dbReference>
<evidence type="ECO:0000256" key="6">
    <source>
        <dbReference type="ARBA" id="ARBA00023136"/>
    </source>
</evidence>
<comment type="subcellular location">
    <subcellularLocation>
        <location evidence="1">Cell membrane</location>
        <topology evidence="1">Multi-pass membrane protein</topology>
    </subcellularLocation>
</comment>
<keyword evidence="4 8" id="KW-0812">Transmembrane</keyword>
<evidence type="ECO:0000313" key="9">
    <source>
        <dbReference type="EMBL" id="MFD1718348.1"/>
    </source>
</evidence>
<keyword evidence="5 8" id="KW-1133">Transmembrane helix</keyword>
<feature type="region of interest" description="Disordered" evidence="7">
    <location>
        <begin position="1"/>
        <end position="24"/>
    </location>
</feature>
<feature type="transmembrane region" description="Helical" evidence="8">
    <location>
        <begin position="51"/>
        <end position="69"/>
    </location>
</feature>
<feature type="transmembrane region" description="Helical" evidence="8">
    <location>
        <begin position="236"/>
        <end position="254"/>
    </location>
</feature>
<name>A0ABW4L697_9MICO</name>
<feature type="transmembrane region" description="Helical" evidence="8">
    <location>
        <begin position="143"/>
        <end position="164"/>
    </location>
</feature>
<keyword evidence="6 8" id="KW-0472">Membrane</keyword>
<dbReference type="RefSeq" id="WP_388006460.1">
    <property type="nucleotide sequence ID" value="NZ_JBHUEE010000005.1"/>
</dbReference>
<feature type="transmembrane region" description="Helical" evidence="8">
    <location>
        <begin position="112"/>
        <end position="131"/>
    </location>
</feature>
<feature type="transmembrane region" description="Helical" evidence="8">
    <location>
        <begin position="203"/>
        <end position="224"/>
    </location>
</feature>
<proteinExistence type="inferred from homology"/>
<feature type="transmembrane region" description="Helical" evidence="8">
    <location>
        <begin position="81"/>
        <end position="100"/>
    </location>
</feature>
<gene>
    <name evidence="9" type="ORF">ACFSE6_10915</name>
</gene>
<feature type="transmembrane region" description="Helical" evidence="8">
    <location>
        <begin position="329"/>
        <end position="351"/>
    </location>
</feature>
<evidence type="ECO:0000256" key="3">
    <source>
        <dbReference type="ARBA" id="ARBA00022475"/>
    </source>
</evidence>
<dbReference type="InterPro" id="IPR018383">
    <property type="entry name" value="UPF0324_pro"/>
</dbReference>
<dbReference type="PANTHER" id="PTHR30106">
    <property type="entry name" value="INNER MEMBRANE PROTEIN YEIH-RELATED"/>
    <property type="match status" value="1"/>
</dbReference>
<evidence type="ECO:0000313" key="10">
    <source>
        <dbReference type="Proteomes" id="UP001597277"/>
    </source>
</evidence>
<sequence>MPSPRPLPRPGTGTPTEDRPASTRLSGPAAGLGVCVVLAVGATAFGGVVPLAGAPVIGVVAGVVVATAVPRRIRKCWSAGVRIASTWGLQVAVVLLGVQVSVTDVVGAGRQALPVTVGTLAVCLLAAALLGRALGVDRDLRTLIGVGTAVCGASAIAAVTPIVRPAPSRLAYALTTVFVFNVAAVIAFPLLGRGLGMDAETFGILAGTAVNDTSSVVAAAEAYGDAATHTAVVVKLVRTLAIIPICLVLSVLVTRRPAGVDGARPSLWRLVPWFLIGFALVVGANSAGLIPGAAQPPLAHASSFLITTALAGIGLTTDLSGIRRAGARPLLFGGLLWGVVTLAAVALLGTVGAS</sequence>
<evidence type="ECO:0000256" key="1">
    <source>
        <dbReference type="ARBA" id="ARBA00004651"/>
    </source>
</evidence>
<evidence type="ECO:0000256" key="4">
    <source>
        <dbReference type="ARBA" id="ARBA00022692"/>
    </source>
</evidence>
<dbReference type="EMBL" id="JBHUEE010000005">
    <property type="protein sequence ID" value="MFD1718348.1"/>
    <property type="molecule type" value="Genomic_DNA"/>
</dbReference>
<protein>
    <submittedName>
        <fullName evidence="9">YeiH family protein</fullName>
    </submittedName>
</protein>